<dbReference type="Gene3D" id="1.20.144.10">
    <property type="entry name" value="Phosphatidic acid phosphatase type 2/haloperoxidase"/>
    <property type="match status" value="1"/>
</dbReference>
<dbReference type="InterPro" id="IPR036938">
    <property type="entry name" value="PAP2/HPO_sf"/>
</dbReference>
<dbReference type="Pfam" id="PF01569">
    <property type="entry name" value="PAP2"/>
    <property type="match status" value="1"/>
</dbReference>
<feature type="transmembrane region" description="Helical" evidence="1">
    <location>
        <begin position="12"/>
        <end position="31"/>
    </location>
</feature>
<keyword evidence="1" id="KW-0472">Membrane</keyword>
<keyword evidence="4" id="KW-1185">Reference proteome</keyword>
<organism evidence="3 4">
    <name type="scientific">Secundilactobacillus angelensis</name>
    <dbReference type="NCBI Taxonomy" id="2722706"/>
    <lineage>
        <taxon>Bacteria</taxon>
        <taxon>Bacillati</taxon>
        <taxon>Bacillota</taxon>
        <taxon>Bacilli</taxon>
        <taxon>Lactobacillales</taxon>
        <taxon>Lactobacillaceae</taxon>
        <taxon>Secundilactobacillus</taxon>
    </lineage>
</organism>
<dbReference type="SMART" id="SM00014">
    <property type="entry name" value="acidPPc"/>
    <property type="match status" value="1"/>
</dbReference>
<evidence type="ECO:0000313" key="4">
    <source>
        <dbReference type="Proteomes" id="UP000763447"/>
    </source>
</evidence>
<dbReference type="PANTHER" id="PTHR14969:SF13">
    <property type="entry name" value="AT30094P"/>
    <property type="match status" value="1"/>
</dbReference>
<name>A0ABX1KVY6_9LACO</name>
<keyword evidence="1" id="KW-1133">Transmembrane helix</keyword>
<dbReference type="SUPFAM" id="SSF48317">
    <property type="entry name" value="Acid phosphatase/Vanadium-dependent haloperoxidase"/>
    <property type="match status" value="1"/>
</dbReference>
<dbReference type="Proteomes" id="UP000763447">
    <property type="component" value="Unassembled WGS sequence"/>
</dbReference>
<feature type="transmembrane region" description="Helical" evidence="1">
    <location>
        <begin position="132"/>
        <end position="152"/>
    </location>
</feature>
<dbReference type="PANTHER" id="PTHR14969">
    <property type="entry name" value="SPHINGOSINE-1-PHOSPHATE PHOSPHOHYDROLASE"/>
    <property type="match status" value="1"/>
</dbReference>
<feature type="transmembrane region" description="Helical" evidence="1">
    <location>
        <begin position="187"/>
        <end position="205"/>
    </location>
</feature>
<sequence>MHRHQQANHSWWVVTLLAWLGFAAIAVSLQFQANWLSHFDRGIQQFATMFRQPETTAFFKWFALLGTPTANLIICLIASWWLWQHHQHFVAGWVLTAQVGINILTGILKMAFQRPRPLGKLVAQGGFSFPSGHTTSTATMVLIIILIVLPMCQRLSWRLILSIMSFIWLGLMGFDRIYLFVHYPSDVLAGLCLALGWWGILRLAFGRVIPNQQE</sequence>
<keyword evidence="1" id="KW-0812">Transmembrane</keyword>
<dbReference type="RefSeq" id="WP_168924398.1">
    <property type="nucleotide sequence ID" value="NZ_JAAXLJ010000003.1"/>
</dbReference>
<protein>
    <submittedName>
        <fullName evidence="3">Phosphatase PAP2 family protein</fullName>
    </submittedName>
</protein>
<reference evidence="3 4" key="1">
    <citation type="submission" date="2020-04" db="EMBL/GenBank/DDBJ databases">
        <title>A novel species of genus Lactobacillus that was isolated from fermented food Zha-chili.</title>
        <authorList>
            <person name="Zhang Z."/>
        </authorList>
    </citation>
    <scope>NUCLEOTIDE SEQUENCE [LARGE SCALE GENOMIC DNA]</scope>
    <source>
        <strain evidence="4">HBUAS51383</strain>
    </source>
</reference>
<dbReference type="EMBL" id="JAAXLJ010000003">
    <property type="protein sequence ID" value="NLR17779.1"/>
    <property type="molecule type" value="Genomic_DNA"/>
</dbReference>
<evidence type="ECO:0000313" key="3">
    <source>
        <dbReference type="EMBL" id="NLR17779.1"/>
    </source>
</evidence>
<evidence type="ECO:0000256" key="1">
    <source>
        <dbReference type="SAM" id="Phobius"/>
    </source>
</evidence>
<feature type="domain" description="Phosphatidic acid phosphatase type 2/haloperoxidase" evidence="2">
    <location>
        <begin position="91"/>
        <end position="202"/>
    </location>
</feature>
<feature type="transmembrane region" description="Helical" evidence="1">
    <location>
        <begin position="90"/>
        <end position="112"/>
    </location>
</feature>
<feature type="transmembrane region" description="Helical" evidence="1">
    <location>
        <begin position="58"/>
        <end position="83"/>
    </location>
</feature>
<evidence type="ECO:0000259" key="2">
    <source>
        <dbReference type="SMART" id="SM00014"/>
    </source>
</evidence>
<feature type="transmembrane region" description="Helical" evidence="1">
    <location>
        <begin position="159"/>
        <end position="181"/>
    </location>
</feature>
<dbReference type="InterPro" id="IPR000326">
    <property type="entry name" value="PAP2/HPO"/>
</dbReference>
<comment type="caution">
    <text evidence="3">The sequence shown here is derived from an EMBL/GenBank/DDBJ whole genome shotgun (WGS) entry which is preliminary data.</text>
</comment>
<dbReference type="CDD" id="cd03392">
    <property type="entry name" value="PAP2_like_2"/>
    <property type="match status" value="1"/>
</dbReference>
<accession>A0ABX1KVY6</accession>
<gene>
    <name evidence="3" type="ORF">HC026_02465</name>
</gene>
<proteinExistence type="predicted"/>